<dbReference type="Proteomes" id="UP000094285">
    <property type="component" value="Unassembled WGS sequence"/>
</dbReference>
<dbReference type="STRING" id="984487.A0A1E4SNQ4"/>
<feature type="compositionally biased region" description="Polar residues" evidence="2">
    <location>
        <begin position="41"/>
        <end position="59"/>
    </location>
</feature>
<gene>
    <name evidence="3" type="ORF">CANTADRAFT_25306</name>
</gene>
<evidence type="ECO:0000313" key="3">
    <source>
        <dbReference type="EMBL" id="ODV81022.1"/>
    </source>
</evidence>
<feature type="compositionally biased region" description="Low complexity" evidence="2">
    <location>
        <begin position="127"/>
        <end position="158"/>
    </location>
</feature>
<feature type="region of interest" description="Disordered" evidence="2">
    <location>
        <begin position="84"/>
        <end position="200"/>
    </location>
</feature>
<reference evidence="4" key="1">
    <citation type="submission" date="2016-05" db="EMBL/GenBank/DDBJ databases">
        <title>Comparative genomics of biotechnologically important yeasts.</title>
        <authorList>
            <consortium name="DOE Joint Genome Institute"/>
            <person name="Riley R."/>
            <person name="Haridas S."/>
            <person name="Wolfe K.H."/>
            <person name="Lopes M.R."/>
            <person name="Hittinger C.T."/>
            <person name="Goker M."/>
            <person name="Salamov A."/>
            <person name="Wisecaver J."/>
            <person name="Long T.M."/>
            <person name="Aerts A.L."/>
            <person name="Barry K."/>
            <person name="Choi C."/>
            <person name="Clum A."/>
            <person name="Coughlan A.Y."/>
            <person name="Deshpande S."/>
            <person name="Douglass A.P."/>
            <person name="Hanson S.J."/>
            <person name="Klenk H.-P."/>
            <person name="Labutti K."/>
            <person name="Lapidus A."/>
            <person name="Lindquist E."/>
            <person name="Lipzen A."/>
            <person name="Meier-Kolthoff J.P."/>
            <person name="Ohm R.A."/>
            <person name="Otillar R.P."/>
            <person name="Pangilinan J."/>
            <person name="Peng Y."/>
            <person name="Rokas A."/>
            <person name="Rosa C.A."/>
            <person name="Scheuner C."/>
            <person name="Sibirny A.A."/>
            <person name="Slot J.C."/>
            <person name="Stielow J.B."/>
            <person name="Sun H."/>
            <person name="Kurtzman C.P."/>
            <person name="Blackwell M."/>
            <person name="Grigoriev I.V."/>
            <person name="Jeffries T.W."/>
        </authorList>
    </citation>
    <scope>NUCLEOTIDE SEQUENCE [LARGE SCALE GENOMIC DNA]</scope>
    <source>
        <strain evidence="4">NRRL Y-17324</strain>
    </source>
</reference>
<feature type="region of interest" description="Disordered" evidence="2">
    <location>
        <begin position="1"/>
        <end position="59"/>
    </location>
</feature>
<dbReference type="RefSeq" id="XP_020066144.1">
    <property type="nucleotide sequence ID" value="XM_020207376.1"/>
</dbReference>
<keyword evidence="4" id="KW-1185">Reference proteome</keyword>
<protein>
    <submittedName>
        <fullName evidence="3">Uncharacterized protein</fullName>
    </submittedName>
</protein>
<feature type="region of interest" description="Disordered" evidence="2">
    <location>
        <begin position="262"/>
        <end position="365"/>
    </location>
</feature>
<dbReference type="AlphaFoldDB" id="A0A1E4SNQ4"/>
<name>A0A1E4SNQ4_9ASCO</name>
<dbReference type="OrthoDB" id="284473at2759"/>
<evidence type="ECO:0000256" key="1">
    <source>
        <dbReference type="SAM" id="Coils"/>
    </source>
</evidence>
<sequence length="752" mass="87472">MRSSIFSQDVPARISSSKSKLPVRKSKSSSPYVSSPNTSNLEKSSNGINNQNGDNHSKLKNLSWNLDDLISTYQDKGYLPPILSPTLPDGKNEVNPIDNHRGIKSPTPNYASKKSTLVSEEEESELSVKNNSLKPTSRPIPSRPTSTNKAHATDTNGDSGDDDNIPLSLLSPTLPTYFESNQSQSKEQREAKKPKPASIPKVKWINKLDSNKPKFLLRISFINKDVLKGVASVKNQKTSTQSDHSTALAGLGILTNDLREKQRKKDLLIEKEREREKEKEREREKEREKVKEREKERERDKEKERQSEKAAEAKQSYEKDLKKIRESKERELVLRQKQQDEREREFAELMTTKEKEHEVREREREEAYRIKQIHDKETREKERRAIESKERDTMDKIKKERESLERELREKERKLAEAEKALQNKEKELLRVNLKPLSSDLTYEQQKRREQIKQLNKDVISKEQSHILEKRIKLPISSSLPATPPMHHKWTSNQREETKIQLQSKKNHWLSLAKAANQRADSYKGTHDLLSVIIQVDSLILRMISYDYDERSKIVSDVLPSERSWKLLVKEISQLIDEIDKLARILKDKNQLEFLKILVCILFQTQAVVLKRINSILTKVIQLYINKNNSAGELNGKIIELQQLTINNNSLIIENFMNSKPNYVNAIIPIKFPVTWFKKSLEMESSQQDHILDNCHNNIKPSNQLYYLPIGVYSNMNEITCFLYNILHEFIDIFNKFIRPKEPIKYVLQSGQ</sequence>
<dbReference type="GeneID" id="30981513"/>
<feature type="compositionally biased region" description="Low complexity" evidence="2">
    <location>
        <begin position="166"/>
        <end position="176"/>
    </location>
</feature>
<accession>A0A1E4SNQ4</accession>
<organism evidence="3 4">
    <name type="scientific">Suhomyces tanzawaensis NRRL Y-17324</name>
    <dbReference type="NCBI Taxonomy" id="984487"/>
    <lineage>
        <taxon>Eukaryota</taxon>
        <taxon>Fungi</taxon>
        <taxon>Dikarya</taxon>
        <taxon>Ascomycota</taxon>
        <taxon>Saccharomycotina</taxon>
        <taxon>Pichiomycetes</taxon>
        <taxon>Debaryomycetaceae</taxon>
        <taxon>Suhomyces</taxon>
    </lineage>
</organism>
<feature type="coiled-coil region" evidence="1">
    <location>
        <begin position="387"/>
        <end position="435"/>
    </location>
</feature>
<evidence type="ECO:0000313" key="4">
    <source>
        <dbReference type="Proteomes" id="UP000094285"/>
    </source>
</evidence>
<feature type="compositionally biased region" description="Low complexity" evidence="2">
    <location>
        <begin position="28"/>
        <end position="40"/>
    </location>
</feature>
<proteinExistence type="predicted"/>
<dbReference type="EMBL" id="KV453910">
    <property type="protein sequence ID" value="ODV81022.1"/>
    <property type="molecule type" value="Genomic_DNA"/>
</dbReference>
<keyword evidence="1" id="KW-0175">Coiled coil</keyword>
<evidence type="ECO:0000256" key="2">
    <source>
        <dbReference type="SAM" id="MobiDB-lite"/>
    </source>
</evidence>